<feature type="non-terminal residue" evidence="2">
    <location>
        <position position="106"/>
    </location>
</feature>
<feature type="signal peptide" evidence="1">
    <location>
        <begin position="1"/>
        <end position="18"/>
    </location>
</feature>
<dbReference type="EMBL" id="WNYA01009924">
    <property type="protein sequence ID" value="KAG8540597.1"/>
    <property type="molecule type" value="Genomic_DNA"/>
</dbReference>
<comment type="caution">
    <text evidence="2">The sequence shown here is derived from an EMBL/GenBank/DDBJ whole genome shotgun (WGS) entry which is preliminary data.</text>
</comment>
<accession>A0AAV6YTG4</accession>
<sequence>MRLLLLLVSLGLFTPCTTNTETDVRSALSAIEKAIQLLQNEYKEFNLDGMFGFRLLLDEIEGTLDIFDAEKDPYIFTLMERLNNVLNETLNKTAYPVQQRDPKYYD</sequence>
<dbReference type="Proteomes" id="UP000824782">
    <property type="component" value="Unassembled WGS sequence"/>
</dbReference>
<evidence type="ECO:0000313" key="2">
    <source>
        <dbReference type="EMBL" id="KAG8540597.1"/>
    </source>
</evidence>
<evidence type="ECO:0000313" key="3">
    <source>
        <dbReference type="Proteomes" id="UP000824782"/>
    </source>
</evidence>
<name>A0AAV6YTG4_ENGPU</name>
<keyword evidence="3" id="KW-1185">Reference proteome</keyword>
<dbReference type="AlphaFoldDB" id="A0AAV6YTG4"/>
<organism evidence="2 3">
    <name type="scientific">Engystomops pustulosus</name>
    <name type="common">Tungara frog</name>
    <name type="synonym">Physalaemus pustulosus</name>
    <dbReference type="NCBI Taxonomy" id="76066"/>
    <lineage>
        <taxon>Eukaryota</taxon>
        <taxon>Metazoa</taxon>
        <taxon>Chordata</taxon>
        <taxon>Craniata</taxon>
        <taxon>Vertebrata</taxon>
        <taxon>Euteleostomi</taxon>
        <taxon>Amphibia</taxon>
        <taxon>Batrachia</taxon>
        <taxon>Anura</taxon>
        <taxon>Neobatrachia</taxon>
        <taxon>Hyloidea</taxon>
        <taxon>Leptodactylidae</taxon>
        <taxon>Leiuperinae</taxon>
        <taxon>Engystomops</taxon>
    </lineage>
</organism>
<gene>
    <name evidence="2" type="ORF">GDO81_018966</name>
</gene>
<feature type="chain" id="PRO_5043720099" evidence="1">
    <location>
        <begin position="19"/>
        <end position="106"/>
    </location>
</feature>
<keyword evidence="1" id="KW-0732">Signal</keyword>
<reference evidence="2" key="1">
    <citation type="thesis" date="2020" institute="ProQuest LLC" country="789 East Eisenhower Parkway, Ann Arbor, MI, USA">
        <title>Comparative Genomics and Chromosome Evolution.</title>
        <authorList>
            <person name="Mudd A.B."/>
        </authorList>
    </citation>
    <scope>NUCLEOTIDE SEQUENCE</scope>
    <source>
        <strain evidence="2">237g6f4</strain>
        <tissue evidence="2">Blood</tissue>
    </source>
</reference>
<proteinExistence type="predicted"/>
<evidence type="ECO:0000256" key="1">
    <source>
        <dbReference type="SAM" id="SignalP"/>
    </source>
</evidence>
<protein>
    <submittedName>
        <fullName evidence="2">Uncharacterized protein</fullName>
    </submittedName>
</protein>